<dbReference type="PANTHER" id="PTHR47829">
    <property type="entry name" value="HYDROLASE, PUTATIVE (AFU_ORTHOLOGUE AFUA_1G12880)-RELATED"/>
    <property type="match status" value="1"/>
</dbReference>
<evidence type="ECO:0000313" key="2">
    <source>
        <dbReference type="Proteomes" id="UP000179284"/>
    </source>
</evidence>
<dbReference type="OrthoDB" id="9797415at2"/>
<dbReference type="KEGG" id="bhu:bhn_I1009"/>
<organism evidence="1 2">
    <name type="scientific">Butyrivibrio hungatei</name>
    <dbReference type="NCBI Taxonomy" id="185008"/>
    <lineage>
        <taxon>Bacteria</taxon>
        <taxon>Bacillati</taxon>
        <taxon>Bacillota</taxon>
        <taxon>Clostridia</taxon>
        <taxon>Lachnospirales</taxon>
        <taxon>Lachnospiraceae</taxon>
        <taxon>Butyrivibrio</taxon>
    </lineage>
</organism>
<dbReference type="Proteomes" id="UP000179284">
    <property type="component" value="Chromosome I"/>
</dbReference>
<dbReference type="Gene3D" id="3.40.50.1000">
    <property type="entry name" value="HAD superfamily/HAD-like"/>
    <property type="match status" value="1"/>
</dbReference>
<evidence type="ECO:0000313" key="1">
    <source>
        <dbReference type="EMBL" id="AOZ96043.1"/>
    </source>
</evidence>
<sequence>MNKQHKIKGLFFDFDGVITIEKQGSPTIISYISKEANIPIEVVENAYYKHNDDLLYGDITHRDMWEQFCSDIGKTLDFHMLEKAFMNVTFDEKMLDHIKDKHSDYLIGMITDNKADRINTIVNNTVLKDLFDVVIISADVHSRKSERKIFEEALKQSGLKAEECVFIDNTESNLKIPSEMGFKTIFFDDEKRDYSDLYTGPGGRG</sequence>
<dbReference type="InterPro" id="IPR006439">
    <property type="entry name" value="HAD-SF_hydro_IA"/>
</dbReference>
<dbReference type="NCBIfam" id="TIGR01509">
    <property type="entry name" value="HAD-SF-IA-v3"/>
    <property type="match status" value="1"/>
</dbReference>
<dbReference type="RefSeq" id="WP_071175764.1">
    <property type="nucleotide sequence ID" value="NZ_CP017831.1"/>
</dbReference>
<keyword evidence="1" id="KW-0378">Hydrolase</keyword>
<proteinExistence type="predicted"/>
<dbReference type="SUPFAM" id="SSF56784">
    <property type="entry name" value="HAD-like"/>
    <property type="match status" value="1"/>
</dbReference>
<dbReference type="InterPro" id="IPR052898">
    <property type="entry name" value="ACAD10-like"/>
</dbReference>
<dbReference type="InterPro" id="IPR036412">
    <property type="entry name" value="HAD-like_sf"/>
</dbReference>
<dbReference type="SFLD" id="SFLDS00003">
    <property type="entry name" value="Haloacid_Dehalogenase"/>
    <property type="match status" value="1"/>
</dbReference>
<name>A0A1D9P0K5_9FIRM</name>
<dbReference type="Pfam" id="PF13419">
    <property type="entry name" value="HAD_2"/>
    <property type="match status" value="1"/>
</dbReference>
<dbReference type="AlphaFoldDB" id="A0A1D9P0K5"/>
<dbReference type="InterPro" id="IPR041492">
    <property type="entry name" value="HAD_2"/>
</dbReference>
<gene>
    <name evidence="1" type="ORF">bhn_I1009</name>
</gene>
<accession>A0A1D9P0K5</accession>
<dbReference type="EMBL" id="CP017831">
    <property type="protein sequence ID" value="AOZ96043.1"/>
    <property type="molecule type" value="Genomic_DNA"/>
</dbReference>
<dbReference type="PANTHER" id="PTHR47829:SF1">
    <property type="entry name" value="HAD FAMILY PHOSPHATASE"/>
    <property type="match status" value="1"/>
</dbReference>
<dbReference type="SFLD" id="SFLDG01129">
    <property type="entry name" value="C1.5:_HAD__Beta-PGM__Phosphata"/>
    <property type="match status" value="1"/>
</dbReference>
<protein>
    <submittedName>
        <fullName evidence="1">HAD family hydrolase</fullName>
    </submittedName>
</protein>
<keyword evidence="2" id="KW-1185">Reference proteome</keyword>
<dbReference type="InterPro" id="IPR023214">
    <property type="entry name" value="HAD_sf"/>
</dbReference>
<dbReference type="GO" id="GO:0016787">
    <property type="term" value="F:hydrolase activity"/>
    <property type="evidence" value="ECO:0007669"/>
    <property type="project" value="UniProtKB-KW"/>
</dbReference>
<reference evidence="2" key="1">
    <citation type="submission" date="2016-10" db="EMBL/GenBank/DDBJ databases">
        <title>The complete genome sequence of the rumen bacterium Butyrivibrio hungatei MB2003.</title>
        <authorList>
            <person name="Palevich N."/>
            <person name="Kelly W.J."/>
            <person name="Leahy S.C."/>
            <person name="Altermann E."/>
            <person name="Rakonjac J."/>
            <person name="Attwood G.T."/>
        </authorList>
    </citation>
    <scope>NUCLEOTIDE SEQUENCE [LARGE SCALE GENOMIC DNA]</scope>
    <source>
        <strain evidence="2">MB2003</strain>
    </source>
</reference>